<comment type="caution">
    <text evidence="1">The sequence shown here is derived from an EMBL/GenBank/DDBJ whole genome shotgun (WGS) entry which is preliminary data.</text>
</comment>
<organism evidence="1 2">
    <name type="scientific">Vibrio harveyi</name>
    <name type="common">Beneckea harveyi</name>
    <dbReference type="NCBI Taxonomy" id="669"/>
    <lineage>
        <taxon>Bacteria</taxon>
        <taxon>Pseudomonadati</taxon>
        <taxon>Pseudomonadota</taxon>
        <taxon>Gammaproteobacteria</taxon>
        <taxon>Vibrionales</taxon>
        <taxon>Vibrionaceae</taxon>
        <taxon>Vibrio</taxon>
    </lineage>
</organism>
<reference evidence="1 2" key="1">
    <citation type="submission" date="2012-10" db="EMBL/GenBank/DDBJ databases">
        <title>Genome sequence of Vibrio Cholerae HENC-02.</title>
        <authorList>
            <person name="Eppinger M."/>
            <person name="Hasan N.A."/>
            <person name="Sengamalay N."/>
            <person name="Hine E."/>
            <person name="Su Q."/>
            <person name="Daugherty S.C."/>
            <person name="Young S."/>
            <person name="Sadzewicz L."/>
            <person name="Tallon L."/>
            <person name="Cebula T.A."/>
            <person name="Ravel J."/>
            <person name="Colwell R.R."/>
        </authorList>
    </citation>
    <scope>NUCLEOTIDE SEQUENCE [LARGE SCALE GENOMIC DNA]</scope>
    <source>
        <strain evidence="1 2">HENC-02</strain>
    </source>
</reference>
<dbReference type="EMBL" id="AJSR01002235">
    <property type="protein sequence ID" value="EKM29100.1"/>
    <property type="molecule type" value="Genomic_DNA"/>
</dbReference>
<evidence type="ECO:0000313" key="1">
    <source>
        <dbReference type="EMBL" id="EKM29100.1"/>
    </source>
</evidence>
<feature type="non-terminal residue" evidence="1">
    <location>
        <position position="34"/>
    </location>
</feature>
<accession>A0A454CRT0</accession>
<dbReference type="Proteomes" id="UP000008367">
    <property type="component" value="Unassembled WGS sequence"/>
</dbReference>
<gene>
    <name evidence="1" type="ORF">VCHENC02_5065A</name>
</gene>
<proteinExistence type="predicted"/>
<evidence type="ECO:0000313" key="2">
    <source>
        <dbReference type="Proteomes" id="UP000008367"/>
    </source>
</evidence>
<name>A0A454CRT0_VIBHA</name>
<sequence length="34" mass="3884">MFKRTFGCACCFICCQNDKRSITTADPFAHLPRT</sequence>
<dbReference type="AlphaFoldDB" id="A0A454CRT0"/>
<protein>
    <submittedName>
        <fullName evidence="1">Uncharacterized protein</fullName>
    </submittedName>
</protein>